<organism evidence="1">
    <name type="scientific">Rhizophora mucronata</name>
    <name type="common">Asiatic mangrove</name>
    <dbReference type="NCBI Taxonomy" id="61149"/>
    <lineage>
        <taxon>Eukaryota</taxon>
        <taxon>Viridiplantae</taxon>
        <taxon>Streptophyta</taxon>
        <taxon>Embryophyta</taxon>
        <taxon>Tracheophyta</taxon>
        <taxon>Spermatophyta</taxon>
        <taxon>Magnoliopsida</taxon>
        <taxon>eudicotyledons</taxon>
        <taxon>Gunneridae</taxon>
        <taxon>Pentapetalae</taxon>
        <taxon>rosids</taxon>
        <taxon>fabids</taxon>
        <taxon>Malpighiales</taxon>
        <taxon>Rhizophoraceae</taxon>
        <taxon>Rhizophora</taxon>
    </lineage>
</organism>
<evidence type="ECO:0000313" key="1">
    <source>
        <dbReference type="EMBL" id="MBX15569.1"/>
    </source>
</evidence>
<proteinExistence type="predicted"/>
<name>A0A2P2LC75_RHIMU</name>
<reference evidence="1" key="1">
    <citation type="submission" date="2018-02" db="EMBL/GenBank/DDBJ databases">
        <title>Rhizophora mucronata_Transcriptome.</title>
        <authorList>
            <person name="Meera S.P."/>
            <person name="Sreeshan A."/>
            <person name="Augustine A."/>
        </authorList>
    </citation>
    <scope>NUCLEOTIDE SEQUENCE</scope>
    <source>
        <tissue evidence="1">Leaf</tissue>
    </source>
</reference>
<sequence>MIPKHEAFVFPPPLRSCWAFPVRILDYKSLLDKDLLTIL</sequence>
<dbReference type="EMBL" id="GGEC01035085">
    <property type="protein sequence ID" value="MBX15569.1"/>
    <property type="molecule type" value="Transcribed_RNA"/>
</dbReference>
<dbReference type="AlphaFoldDB" id="A0A2P2LC75"/>
<protein>
    <submittedName>
        <fullName evidence="1">Glycine-rich RNA-binding protein 4</fullName>
    </submittedName>
</protein>
<accession>A0A2P2LC75</accession>